<dbReference type="RefSeq" id="XP_066707831.1">
    <property type="nucleotide sequence ID" value="XM_066866155.1"/>
</dbReference>
<feature type="compositionally biased region" description="Low complexity" evidence="3">
    <location>
        <begin position="172"/>
        <end position="187"/>
    </location>
</feature>
<dbReference type="SMART" id="SM00384">
    <property type="entry name" value="AT_hook"/>
    <property type="match status" value="2"/>
</dbReference>
<evidence type="ECO:0000313" key="5">
    <source>
        <dbReference type="Proteomes" id="UP001480595"/>
    </source>
</evidence>
<dbReference type="GeneID" id="92099218"/>
<sequence>MDQNQEKESEILSADVEMATAATETPEPAVDPFVNAIQRIGHHHEPSLSNGDQAAGFEEPESDLTRTIDIANKATDLLPAQQDPEMAPPASAPAKRGRGRPRKHQLPTPKTDDSAKGPSVAFDLEESLSIETPPSKKPRGRPPKGKVNQSPSIVSTPVPKADNGSAMDLEARPLSSARRSLRLPTSTGMDSEEDNMSVTSSFSPINGRRRATTTFGKQLDNGDAFGPELKSKLRQALFVNAMEYDGGVHIPRTWPRAYTSTWALVCRYPEASSLSKRNLPRRYVIFFSEQSITLT</sequence>
<dbReference type="PROSITE" id="PS00354">
    <property type="entry name" value="HMGI_Y"/>
    <property type="match status" value="1"/>
</dbReference>
<feature type="compositionally biased region" description="Low complexity" evidence="3">
    <location>
        <begin position="19"/>
        <end position="28"/>
    </location>
</feature>
<evidence type="ECO:0000256" key="1">
    <source>
        <dbReference type="ARBA" id="ARBA00004123"/>
    </source>
</evidence>
<evidence type="ECO:0000313" key="4">
    <source>
        <dbReference type="EMBL" id="KAK8037979.1"/>
    </source>
</evidence>
<protein>
    <submittedName>
        <fullName evidence="4">Uncharacterized protein</fullName>
    </submittedName>
</protein>
<evidence type="ECO:0000256" key="2">
    <source>
        <dbReference type="ARBA" id="ARBA00023242"/>
    </source>
</evidence>
<dbReference type="InterPro" id="IPR017956">
    <property type="entry name" value="AT_hook_DNA-bd_motif"/>
</dbReference>
<accession>A0ABR1SUI3</accession>
<feature type="region of interest" description="Disordered" evidence="3">
    <location>
        <begin position="1"/>
        <end position="208"/>
    </location>
</feature>
<dbReference type="InterPro" id="IPR000637">
    <property type="entry name" value="HMGI/Y_DNA-bd_CS"/>
</dbReference>
<dbReference type="EMBL" id="JAQQWL010000016">
    <property type="protein sequence ID" value="KAK8037979.1"/>
    <property type="molecule type" value="Genomic_DNA"/>
</dbReference>
<feature type="compositionally biased region" description="Basic and acidic residues" evidence="3">
    <location>
        <begin position="1"/>
        <end position="10"/>
    </location>
</feature>
<proteinExistence type="predicted"/>
<comment type="subcellular location">
    <subcellularLocation>
        <location evidence="1">Nucleus</location>
    </subcellularLocation>
</comment>
<dbReference type="Proteomes" id="UP001480595">
    <property type="component" value="Unassembled WGS sequence"/>
</dbReference>
<feature type="compositionally biased region" description="Basic residues" evidence="3">
    <location>
        <begin position="95"/>
        <end position="105"/>
    </location>
</feature>
<evidence type="ECO:0000256" key="3">
    <source>
        <dbReference type="SAM" id="MobiDB-lite"/>
    </source>
</evidence>
<keyword evidence="2" id="KW-0539">Nucleus</keyword>
<comment type="caution">
    <text evidence="4">The sequence shown here is derived from an EMBL/GenBank/DDBJ whole genome shotgun (WGS) entry which is preliminary data.</text>
</comment>
<organism evidence="4 5">
    <name type="scientific">Apiospora phragmitis</name>
    <dbReference type="NCBI Taxonomy" id="2905665"/>
    <lineage>
        <taxon>Eukaryota</taxon>
        <taxon>Fungi</taxon>
        <taxon>Dikarya</taxon>
        <taxon>Ascomycota</taxon>
        <taxon>Pezizomycotina</taxon>
        <taxon>Sordariomycetes</taxon>
        <taxon>Xylariomycetidae</taxon>
        <taxon>Amphisphaeriales</taxon>
        <taxon>Apiosporaceae</taxon>
        <taxon>Apiospora</taxon>
    </lineage>
</organism>
<name>A0ABR1SUI3_9PEZI</name>
<reference evidence="4 5" key="1">
    <citation type="submission" date="2023-01" db="EMBL/GenBank/DDBJ databases">
        <title>Analysis of 21 Apiospora genomes using comparative genomics revels a genus with tremendous synthesis potential of carbohydrate active enzymes and secondary metabolites.</title>
        <authorList>
            <person name="Sorensen T."/>
        </authorList>
    </citation>
    <scope>NUCLEOTIDE SEQUENCE [LARGE SCALE GENOMIC DNA]</scope>
    <source>
        <strain evidence="4 5">CBS 135458</strain>
    </source>
</reference>
<gene>
    <name evidence="4" type="ORF">PG994_014746</name>
</gene>
<dbReference type="PRINTS" id="PR00929">
    <property type="entry name" value="ATHOOK"/>
</dbReference>
<keyword evidence="5" id="KW-1185">Reference proteome</keyword>